<sequence length="69" mass="7623">GEEMKKFLFDRYARSKGTIHGSGFGLTLVKAIIESFNGYISVKDRDAKDQTKGSIIIIDLPKLISDDSS</sequence>
<dbReference type="AlphaFoldDB" id="X1V5G4"/>
<protein>
    <recommendedName>
        <fullName evidence="1">Histidine kinase/HSP90-like ATPase domain-containing protein</fullName>
    </recommendedName>
</protein>
<dbReference type="PRINTS" id="PR00344">
    <property type="entry name" value="BCTRLSENSOR"/>
</dbReference>
<organism evidence="2">
    <name type="scientific">marine sediment metagenome</name>
    <dbReference type="NCBI Taxonomy" id="412755"/>
    <lineage>
        <taxon>unclassified sequences</taxon>
        <taxon>metagenomes</taxon>
        <taxon>ecological metagenomes</taxon>
    </lineage>
</organism>
<dbReference type="GO" id="GO:0016772">
    <property type="term" value="F:transferase activity, transferring phosphorus-containing groups"/>
    <property type="evidence" value="ECO:0007669"/>
    <property type="project" value="InterPro"/>
</dbReference>
<dbReference type="InterPro" id="IPR003594">
    <property type="entry name" value="HATPase_dom"/>
</dbReference>
<dbReference type="InterPro" id="IPR004358">
    <property type="entry name" value="Sig_transdc_His_kin-like_C"/>
</dbReference>
<name>X1V5G4_9ZZZZ</name>
<dbReference type="InterPro" id="IPR036890">
    <property type="entry name" value="HATPase_C_sf"/>
</dbReference>
<dbReference type="EMBL" id="BARW01037600">
    <property type="protein sequence ID" value="GAJ25023.1"/>
    <property type="molecule type" value="Genomic_DNA"/>
</dbReference>
<dbReference type="Pfam" id="PF02518">
    <property type="entry name" value="HATPase_c"/>
    <property type="match status" value="1"/>
</dbReference>
<gene>
    <name evidence="2" type="ORF">S12H4_57998</name>
</gene>
<dbReference type="Gene3D" id="3.30.565.10">
    <property type="entry name" value="Histidine kinase-like ATPase, C-terminal domain"/>
    <property type="match status" value="1"/>
</dbReference>
<accession>X1V5G4</accession>
<feature type="non-terminal residue" evidence="2">
    <location>
        <position position="1"/>
    </location>
</feature>
<dbReference type="SUPFAM" id="SSF55874">
    <property type="entry name" value="ATPase domain of HSP90 chaperone/DNA topoisomerase II/histidine kinase"/>
    <property type="match status" value="1"/>
</dbReference>
<evidence type="ECO:0000313" key="2">
    <source>
        <dbReference type="EMBL" id="GAJ25023.1"/>
    </source>
</evidence>
<reference evidence="2" key="1">
    <citation type="journal article" date="2014" name="Front. Microbiol.">
        <title>High frequency of phylogenetically diverse reductive dehalogenase-homologous genes in deep subseafloor sedimentary metagenomes.</title>
        <authorList>
            <person name="Kawai M."/>
            <person name="Futagami T."/>
            <person name="Toyoda A."/>
            <person name="Takaki Y."/>
            <person name="Nishi S."/>
            <person name="Hori S."/>
            <person name="Arai W."/>
            <person name="Tsubouchi T."/>
            <person name="Morono Y."/>
            <person name="Uchiyama I."/>
            <person name="Ito T."/>
            <person name="Fujiyama A."/>
            <person name="Inagaki F."/>
            <person name="Takami H."/>
        </authorList>
    </citation>
    <scope>NUCLEOTIDE SEQUENCE</scope>
    <source>
        <strain evidence="2">Expedition CK06-06</strain>
    </source>
</reference>
<evidence type="ECO:0000259" key="1">
    <source>
        <dbReference type="Pfam" id="PF02518"/>
    </source>
</evidence>
<comment type="caution">
    <text evidence="2">The sequence shown here is derived from an EMBL/GenBank/DDBJ whole genome shotgun (WGS) entry which is preliminary data.</text>
</comment>
<feature type="domain" description="Histidine kinase/HSP90-like ATPase" evidence="1">
    <location>
        <begin position="3"/>
        <end position="62"/>
    </location>
</feature>
<proteinExistence type="predicted"/>